<dbReference type="GO" id="GO:0006281">
    <property type="term" value="P:DNA repair"/>
    <property type="evidence" value="ECO:0007669"/>
    <property type="project" value="InterPro"/>
</dbReference>
<dbReference type="InterPro" id="IPR019554">
    <property type="entry name" value="Soluble_ligand-bd"/>
</dbReference>
<dbReference type="Gene3D" id="3.10.560.10">
    <property type="entry name" value="Outer membrane lipoprotein wza domain like"/>
    <property type="match status" value="1"/>
</dbReference>
<dbReference type="SUPFAM" id="SSF47781">
    <property type="entry name" value="RuvA domain 2-like"/>
    <property type="match status" value="1"/>
</dbReference>
<dbReference type="Pfam" id="PF10531">
    <property type="entry name" value="SLBB"/>
    <property type="match status" value="1"/>
</dbReference>
<dbReference type="AlphaFoldDB" id="A0A9C7G9L1"/>
<dbReference type="PANTHER" id="PTHR21180:SF32">
    <property type="entry name" value="ENDONUCLEASE_EXONUCLEASE_PHOSPHATASE FAMILY DOMAIN-CONTAINING PROTEIN 1"/>
    <property type="match status" value="1"/>
</dbReference>
<sequence length="200" mass="22290">MKDLLEIHKLKLLAVLVLLIIIMIYFFIRSDVQDDITFEEASAPLINETSQKTSVTIEEPIIMMVDVKGAVRIPDVYVAEQDERVIDLIKKAGGFTDKADQNQVNLSQHVEDEMVIYVPNLGDSENIQIGSNLPQNNLVNINKASDSELQTLPGIGPSKALAIIEYRDTNGGFRTVDEIKKISGIGEKTFEKLEPHISIK</sequence>
<evidence type="ECO:0000313" key="3">
    <source>
        <dbReference type="EMBL" id="CAG9608092.1"/>
    </source>
</evidence>
<feature type="transmembrane region" description="Helical" evidence="1">
    <location>
        <begin position="12"/>
        <end position="28"/>
    </location>
</feature>
<dbReference type="SMART" id="SM00278">
    <property type="entry name" value="HhH1"/>
    <property type="match status" value="2"/>
</dbReference>
<feature type="domain" description="Helix-hairpin-helix DNA-binding motif class 1" evidence="2">
    <location>
        <begin position="177"/>
        <end position="196"/>
    </location>
</feature>
<dbReference type="Gene3D" id="1.10.150.310">
    <property type="entry name" value="Tex RuvX-like domain-like"/>
    <property type="match status" value="1"/>
</dbReference>
<protein>
    <submittedName>
        <fullName evidence="3">ComE operon protein 1</fullName>
    </submittedName>
</protein>
<keyword evidence="1" id="KW-1133">Transmembrane helix</keyword>
<dbReference type="InterPro" id="IPR004509">
    <property type="entry name" value="Competence_ComEA_HhH"/>
</dbReference>
<proteinExistence type="predicted"/>
<evidence type="ECO:0000259" key="2">
    <source>
        <dbReference type="SMART" id="SM00278"/>
    </source>
</evidence>
<keyword evidence="4" id="KW-1185">Reference proteome</keyword>
<dbReference type="GO" id="GO:0015627">
    <property type="term" value="C:type II protein secretion system complex"/>
    <property type="evidence" value="ECO:0007669"/>
    <property type="project" value="TreeGrafter"/>
</dbReference>
<gene>
    <name evidence="3" type="primary">comEA</name>
    <name evidence="3" type="ORF">NEOCIP111885_01784</name>
</gene>
<keyword evidence="1" id="KW-0472">Membrane</keyword>
<dbReference type="InterPro" id="IPR003583">
    <property type="entry name" value="Hlx-hairpin-Hlx_DNA-bd_motif"/>
</dbReference>
<dbReference type="InterPro" id="IPR010994">
    <property type="entry name" value="RuvA_2-like"/>
</dbReference>
<name>A0A9C7G9L1_9BACI</name>
<dbReference type="PANTHER" id="PTHR21180">
    <property type="entry name" value="ENDONUCLEASE/EXONUCLEASE/PHOSPHATASE FAMILY DOMAIN-CONTAINING PROTEIN 1"/>
    <property type="match status" value="1"/>
</dbReference>
<accession>A0A9C7G9L1</accession>
<dbReference type="InterPro" id="IPR051675">
    <property type="entry name" value="Endo/Exo/Phosphatase_dom_1"/>
</dbReference>
<dbReference type="GO" id="GO:0003677">
    <property type="term" value="F:DNA binding"/>
    <property type="evidence" value="ECO:0007669"/>
    <property type="project" value="InterPro"/>
</dbReference>
<dbReference type="Pfam" id="PF12836">
    <property type="entry name" value="HHH_3"/>
    <property type="match status" value="1"/>
</dbReference>
<reference evidence="3" key="1">
    <citation type="submission" date="2021-10" db="EMBL/GenBank/DDBJ databases">
        <authorList>
            <person name="Criscuolo A."/>
        </authorList>
    </citation>
    <scope>NUCLEOTIDE SEQUENCE</scope>
    <source>
        <strain evidence="3">CIP111885</strain>
    </source>
</reference>
<evidence type="ECO:0000256" key="1">
    <source>
        <dbReference type="SAM" id="Phobius"/>
    </source>
</evidence>
<feature type="domain" description="Helix-hairpin-helix DNA-binding motif class 1" evidence="2">
    <location>
        <begin position="147"/>
        <end position="166"/>
    </location>
</feature>
<dbReference type="GO" id="GO:0015628">
    <property type="term" value="P:protein secretion by the type II secretion system"/>
    <property type="evidence" value="ECO:0007669"/>
    <property type="project" value="TreeGrafter"/>
</dbReference>
<dbReference type="EMBL" id="CAKJTG010000008">
    <property type="protein sequence ID" value="CAG9608092.1"/>
    <property type="molecule type" value="Genomic_DNA"/>
</dbReference>
<evidence type="ECO:0000313" key="4">
    <source>
        <dbReference type="Proteomes" id="UP000789845"/>
    </source>
</evidence>
<dbReference type="Proteomes" id="UP000789845">
    <property type="component" value="Unassembled WGS sequence"/>
</dbReference>
<dbReference type="NCBIfam" id="TIGR00426">
    <property type="entry name" value="competence protein ComEA helix-hairpin-helix repeat region"/>
    <property type="match status" value="1"/>
</dbReference>
<comment type="caution">
    <text evidence="3">The sequence shown here is derived from an EMBL/GenBank/DDBJ whole genome shotgun (WGS) entry which is preliminary data.</text>
</comment>
<keyword evidence="1" id="KW-0812">Transmembrane</keyword>
<organism evidence="3 4">
    <name type="scientific">Pseudoneobacillus rhizosphaerae</name>
    <dbReference type="NCBI Taxonomy" id="2880968"/>
    <lineage>
        <taxon>Bacteria</taxon>
        <taxon>Bacillati</taxon>
        <taxon>Bacillota</taxon>
        <taxon>Bacilli</taxon>
        <taxon>Bacillales</taxon>
        <taxon>Bacillaceae</taxon>
        <taxon>Pseudoneobacillus</taxon>
    </lineage>
</organism>